<keyword evidence="1" id="KW-0175">Coiled coil</keyword>
<dbReference type="AlphaFoldDB" id="A0A948W7J6"/>
<feature type="domain" description="Transposase TnpC homeodomain" evidence="4">
    <location>
        <begin position="36"/>
        <end position="108"/>
    </location>
</feature>
<gene>
    <name evidence="6" type="ORF">KJ970_12340</name>
</gene>
<evidence type="ECO:0000313" key="6">
    <source>
        <dbReference type="EMBL" id="MBU2691706.1"/>
    </source>
</evidence>
<comment type="caution">
    <text evidence="6">The sequence shown here is derived from an EMBL/GenBank/DDBJ whole genome shotgun (WGS) entry which is preliminary data.</text>
</comment>
<dbReference type="InterPro" id="IPR004291">
    <property type="entry name" value="Transposase_IS66_central"/>
</dbReference>
<dbReference type="Proteomes" id="UP000777784">
    <property type="component" value="Unassembled WGS sequence"/>
</dbReference>
<dbReference type="InterPro" id="IPR024474">
    <property type="entry name" value="Znf_dom_IS66"/>
</dbReference>
<reference evidence="6" key="1">
    <citation type="submission" date="2021-05" db="EMBL/GenBank/DDBJ databases">
        <title>Energy efficiency and biological interactions define the core microbiome of deep oligotrophic groundwater.</title>
        <authorList>
            <person name="Mehrshad M."/>
            <person name="Lopez-Fernandez M."/>
            <person name="Bell E."/>
            <person name="Bernier-Latmani R."/>
            <person name="Bertilsson S."/>
            <person name="Dopson M."/>
        </authorList>
    </citation>
    <scope>NUCLEOTIDE SEQUENCE</scope>
    <source>
        <strain evidence="6">Modern_marine.mb.64</strain>
    </source>
</reference>
<dbReference type="NCBIfam" id="NF033517">
    <property type="entry name" value="transpos_IS66"/>
    <property type="match status" value="1"/>
</dbReference>
<dbReference type="InterPro" id="IPR024463">
    <property type="entry name" value="Transposase_TnpC_homeodom"/>
</dbReference>
<organism evidence="6 7">
    <name type="scientific">Eiseniibacteriota bacterium</name>
    <dbReference type="NCBI Taxonomy" id="2212470"/>
    <lineage>
        <taxon>Bacteria</taxon>
        <taxon>Candidatus Eiseniibacteriota</taxon>
    </lineage>
</organism>
<dbReference type="EMBL" id="JAHJDP010000073">
    <property type="protein sequence ID" value="MBU2691706.1"/>
    <property type="molecule type" value="Genomic_DNA"/>
</dbReference>
<evidence type="ECO:0000256" key="1">
    <source>
        <dbReference type="SAM" id="Coils"/>
    </source>
</evidence>
<dbReference type="InterPro" id="IPR039552">
    <property type="entry name" value="IS66_C"/>
</dbReference>
<dbReference type="PANTHER" id="PTHR33678">
    <property type="entry name" value="BLL1576 PROTEIN"/>
    <property type="match status" value="1"/>
</dbReference>
<dbReference type="Pfam" id="PF13005">
    <property type="entry name" value="zf-IS66"/>
    <property type="match status" value="1"/>
</dbReference>
<evidence type="ECO:0000259" key="2">
    <source>
        <dbReference type="Pfam" id="PF03050"/>
    </source>
</evidence>
<proteinExistence type="predicted"/>
<dbReference type="PANTHER" id="PTHR33678:SF1">
    <property type="entry name" value="BLL1576 PROTEIN"/>
    <property type="match status" value="1"/>
</dbReference>
<feature type="domain" description="Transposase IS66 zinc-finger binding" evidence="3">
    <location>
        <begin position="116"/>
        <end position="157"/>
    </location>
</feature>
<feature type="domain" description="Transposase IS66 central" evidence="2">
    <location>
        <begin position="176"/>
        <end position="464"/>
    </location>
</feature>
<dbReference type="Pfam" id="PF13817">
    <property type="entry name" value="DDE_Tnp_IS66_C"/>
    <property type="match status" value="1"/>
</dbReference>
<name>A0A948W7J6_UNCEI</name>
<evidence type="ECO:0000259" key="4">
    <source>
        <dbReference type="Pfam" id="PF13007"/>
    </source>
</evidence>
<protein>
    <submittedName>
        <fullName evidence="6">IS66 family transposase</fullName>
    </submittedName>
</protein>
<dbReference type="Pfam" id="PF13007">
    <property type="entry name" value="LZ_Tnp_IS66"/>
    <property type="match status" value="1"/>
</dbReference>
<evidence type="ECO:0000313" key="7">
    <source>
        <dbReference type="Proteomes" id="UP000777784"/>
    </source>
</evidence>
<evidence type="ECO:0000259" key="5">
    <source>
        <dbReference type="Pfam" id="PF13817"/>
    </source>
</evidence>
<dbReference type="InterPro" id="IPR052344">
    <property type="entry name" value="Transposase-related"/>
</dbReference>
<feature type="coiled-coil region" evidence="1">
    <location>
        <begin position="12"/>
        <end position="46"/>
    </location>
</feature>
<feature type="domain" description="Transposase IS66 C-terminal" evidence="5">
    <location>
        <begin position="471"/>
        <end position="508"/>
    </location>
</feature>
<accession>A0A948W7J6</accession>
<sequence length="524" mass="60471">MMNVILTPEEIIRTLQAENESLKEALDKLERQNKSLSEEIRVLLHRMFRKKSERLDPDQLRMFEEALLGTSESVSEAEEVEEKRVSVRKRHKGHGRTSFPAHLPREVIELPLSPEDRQCSDCGREMKEIGVETTERGHIIPARLVVKQYVRKKYACPVGHGVRTPELPPSLIEKCKYEPSVYAHLAVAKYGDHQPLHRLSGIYKRQGFSLPKSTMWEMLRRVSELVAEAVLDQMRKELLTERLLQADETPVTVRLEDRKGSHKGYIWCYGIGKKRIFKFTMSRGRDGPSGFLRGWKRGTLQSDGYSGYDEVTRTENLKRAGCWSHARRKVVEAADAGTPKAVLLLRPIQRLFWIERAVKRRSERLALEHGAFLDLRQDVRGRLSRIVLKRIRKRVKELRAERSTLPKSPLGKALTYLYNQWRPLRLFLRDPELEIHNNDSERAIRHIVIGRKNWLFFGSPEGAKVGANLFSLVATCKTLGINPESYLEDILQKVDTTPMSEIARLTPWAWAEEMGREPNPPVNN</sequence>
<dbReference type="Pfam" id="PF03050">
    <property type="entry name" value="DDE_Tnp_IS66"/>
    <property type="match status" value="1"/>
</dbReference>
<evidence type="ECO:0000259" key="3">
    <source>
        <dbReference type="Pfam" id="PF13005"/>
    </source>
</evidence>